<name>A0A918A5K0_9ACTN</name>
<proteinExistence type="predicted"/>
<keyword evidence="1" id="KW-1133">Transmembrane helix</keyword>
<keyword evidence="1" id="KW-0812">Transmembrane</keyword>
<dbReference type="EMBL" id="BMNK01000003">
    <property type="protein sequence ID" value="GGP05647.1"/>
    <property type="molecule type" value="Genomic_DNA"/>
</dbReference>
<dbReference type="RefSeq" id="WP_189138772.1">
    <property type="nucleotide sequence ID" value="NZ_BMNK01000003.1"/>
</dbReference>
<accession>A0A918A5K0</accession>
<feature type="transmembrane region" description="Helical" evidence="1">
    <location>
        <begin position="195"/>
        <end position="214"/>
    </location>
</feature>
<comment type="caution">
    <text evidence="2">The sequence shown here is derived from an EMBL/GenBank/DDBJ whole genome shotgun (WGS) entry which is preliminary data.</text>
</comment>
<protein>
    <recommendedName>
        <fullName evidence="4">Ferric oxidoreductase domain-containing protein</fullName>
    </recommendedName>
</protein>
<evidence type="ECO:0000313" key="2">
    <source>
        <dbReference type="EMBL" id="GGP05647.1"/>
    </source>
</evidence>
<evidence type="ECO:0008006" key="4">
    <source>
        <dbReference type="Google" id="ProtNLM"/>
    </source>
</evidence>
<evidence type="ECO:0000256" key="1">
    <source>
        <dbReference type="SAM" id="Phobius"/>
    </source>
</evidence>
<dbReference type="Proteomes" id="UP000660745">
    <property type="component" value="Unassembled WGS sequence"/>
</dbReference>
<evidence type="ECO:0000313" key="3">
    <source>
        <dbReference type="Proteomes" id="UP000660745"/>
    </source>
</evidence>
<keyword evidence="1" id="KW-0472">Membrane</keyword>
<feature type="transmembrane region" description="Helical" evidence="1">
    <location>
        <begin position="96"/>
        <end position="115"/>
    </location>
</feature>
<reference evidence="2" key="2">
    <citation type="submission" date="2020-09" db="EMBL/GenBank/DDBJ databases">
        <authorList>
            <person name="Sun Q."/>
            <person name="Zhou Y."/>
        </authorList>
    </citation>
    <scope>NUCLEOTIDE SEQUENCE</scope>
    <source>
        <strain evidence="2">CGMCC 4.7430</strain>
    </source>
</reference>
<feature type="transmembrane region" description="Helical" evidence="1">
    <location>
        <begin position="51"/>
        <end position="75"/>
    </location>
</feature>
<reference evidence="2" key="1">
    <citation type="journal article" date="2014" name="Int. J. Syst. Evol. Microbiol.">
        <title>Complete genome sequence of Corynebacterium casei LMG S-19264T (=DSM 44701T), isolated from a smear-ripened cheese.</title>
        <authorList>
            <consortium name="US DOE Joint Genome Institute (JGI-PGF)"/>
            <person name="Walter F."/>
            <person name="Albersmeier A."/>
            <person name="Kalinowski J."/>
            <person name="Ruckert C."/>
        </authorList>
    </citation>
    <scope>NUCLEOTIDE SEQUENCE</scope>
    <source>
        <strain evidence="2">CGMCC 4.7430</strain>
    </source>
</reference>
<feature type="transmembrane region" description="Helical" evidence="1">
    <location>
        <begin position="163"/>
        <end position="183"/>
    </location>
</feature>
<feature type="transmembrane region" description="Helical" evidence="1">
    <location>
        <begin position="127"/>
        <end position="151"/>
    </location>
</feature>
<keyword evidence="3" id="KW-1185">Reference proteome</keyword>
<sequence>MLHRRQPRHAPSKLDSRSVRLGASASLAAILLSVFALTLTDRGMAMLGRVVGFLEFYGGVLALVSLTATVALGLLTTERVFLSPPNRVRAQFAHRATAFAGMAFLLTHISLMISLNHVPLAAAVVPVAGLYVGFGTIAFDMMVVVAVTGMLRGRFAVTGRPWLWRFMHASAYLSWPIAILHGLTAGRFAASWVSWSYMACLAAVGSALLIRVLATLLRPALTPEWVDAPEVSDMPVAVPEGINAPVSLAEARRKYREAG</sequence>
<gene>
    <name evidence="2" type="ORF">GCM10012278_26020</name>
</gene>
<dbReference type="AlphaFoldDB" id="A0A918A5K0"/>
<organism evidence="2 3">
    <name type="scientific">Nonomuraea glycinis</name>
    <dbReference type="NCBI Taxonomy" id="2047744"/>
    <lineage>
        <taxon>Bacteria</taxon>
        <taxon>Bacillati</taxon>
        <taxon>Actinomycetota</taxon>
        <taxon>Actinomycetes</taxon>
        <taxon>Streptosporangiales</taxon>
        <taxon>Streptosporangiaceae</taxon>
        <taxon>Nonomuraea</taxon>
    </lineage>
</organism>
<feature type="transmembrane region" description="Helical" evidence="1">
    <location>
        <begin position="21"/>
        <end position="39"/>
    </location>
</feature>